<dbReference type="Pfam" id="PF23622">
    <property type="entry name" value="LRR_At1g61320_AtMIF1"/>
    <property type="match status" value="1"/>
</dbReference>
<reference evidence="2 3" key="1">
    <citation type="submission" date="2018-06" db="EMBL/GenBank/DDBJ databases">
        <title>WGS assembly of Brassica rapa FPsc.</title>
        <authorList>
            <person name="Bowman J."/>
            <person name="Kohchi T."/>
            <person name="Yamato K."/>
            <person name="Jenkins J."/>
            <person name="Shu S."/>
            <person name="Ishizaki K."/>
            <person name="Yamaoka S."/>
            <person name="Nishihama R."/>
            <person name="Nakamura Y."/>
            <person name="Berger F."/>
            <person name="Adam C."/>
            <person name="Aki S."/>
            <person name="Althoff F."/>
            <person name="Araki T."/>
            <person name="Arteaga-Vazquez M."/>
            <person name="Balasubrmanian S."/>
            <person name="Bauer D."/>
            <person name="Boehm C."/>
            <person name="Briginshaw L."/>
            <person name="Caballero-Perez J."/>
            <person name="Catarino B."/>
            <person name="Chen F."/>
            <person name="Chiyoda S."/>
            <person name="Chovatia M."/>
            <person name="Davies K."/>
            <person name="Delmans M."/>
            <person name="Demura T."/>
            <person name="Dierschke T."/>
            <person name="Dolan L."/>
            <person name="Dorantes-Acosta A."/>
            <person name="Eklund D."/>
            <person name="Florent S."/>
            <person name="Flores-Sandoval E."/>
            <person name="Fujiyama A."/>
            <person name="Fukuzawa H."/>
            <person name="Galik B."/>
            <person name="Grimanelli D."/>
            <person name="Grimwood J."/>
            <person name="Grossniklaus U."/>
            <person name="Hamada T."/>
            <person name="Haseloff J."/>
            <person name="Hetherington A."/>
            <person name="Higo A."/>
            <person name="Hirakawa Y."/>
            <person name="Hundley H."/>
            <person name="Ikeda Y."/>
            <person name="Inoue K."/>
            <person name="Inoue S."/>
            <person name="Ishida S."/>
            <person name="Jia Q."/>
            <person name="Kakita M."/>
            <person name="Kanazawa T."/>
            <person name="Kawai Y."/>
            <person name="Kawashima T."/>
            <person name="Kennedy M."/>
            <person name="Kinose K."/>
            <person name="Kinoshita T."/>
            <person name="Kohara Y."/>
            <person name="Koide E."/>
            <person name="Komatsu K."/>
            <person name="Kopischke S."/>
            <person name="Kubo M."/>
            <person name="Kyozuka J."/>
            <person name="Lagercrantz U."/>
            <person name="Lin S."/>
            <person name="Lindquist E."/>
            <person name="Lipzen A."/>
            <person name="Lu C."/>
            <person name="Luna E."/>
            <person name="Martienssen R."/>
            <person name="Minamino N."/>
            <person name="Mizutani M."/>
            <person name="Mizutani M."/>
            <person name="Mochizuki N."/>
            <person name="Monte I."/>
            <person name="Mosher R."/>
            <person name="Nagasaki H."/>
            <person name="Nakagami H."/>
            <person name="Naramoto S."/>
            <person name="Nishitani K."/>
            <person name="Ohtani M."/>
            <person name="Okamoto T."/>
            <person name="Okumura M."/>
            <person name="Phillips J."/>
            <person name="Pollak B."/>
            <person name="Reinders A."/>
            <person name="Roevekamp M."/>
            <person name="Sano R."/>
            <person name="Sawa S."/>
            <person name="Schmid M."/>
            <person name="Shirakawa M."/>
            <person name="Solano R."/>
            <person name="Spunde A."/>
            <person name="Suetsugu N."/>
            <person name="Sugano S."/>
            <person name="Sugiyama A."/>
            <person name="Sun R."/>
            <person name="Suzuki Y."/>
            <person name="Takenaka M."/>
            <person name="Takezawa D."/>
            <person name="Tomogane H."/>
            <person name="Tsuzuki M."/>
            <person name="Ueda T."/>
            <person name="Umeda M."/>
            <person name="Ward J."/>
            <person name="Watanabe Y."/>
            <person name="Yazaki K."/>
            <person name="Yokoyama R."/>
            <person name="Yoshitake Y."/>
            <person name="Yotsui I."/>
            <person name="Zachgo S."/>
            <person name="Schmutz J."/>
        </authorList>
    </citation>
    <scope>NUCLEOTIDE SEQUENCE [LARGE SCALE GENOMIC DNA]</scope>
    <source>
        <strain evidence="3">cv. B-3</strain>
    </source>
</reference>
<protein>
    <recommendedName>
        <fullName evidence="1">F-box domain-containing protein</fullName>
    </recommendedName>
</protein>
<organism evidence="2 3">
    <name type="scientific">Brassica campestris</name>
    <name type="common">Field mustard</name>
    <dbReference type="NCBI Taxonomy" id="3711"/>
    <lineage>
        <taxon>Eukaryota</taxon>
        <taxon>Viridiplantae</taxon>
        <taxon>Streptophyta</taxon>
        <taxon>Embryophyta</taxon>
        <taxon>Tracheophyta</taxon>
        <taxon>Spermatophyta</taxon>
        <taxon>Magnoliopsida</taxon>
        <taxon>eudicotyledons</taxon>
        <taxon>Gunneridae</taxon>
        <taxon>Pentapetalae</taxon>
        <taxon>rosids</taxon>
        <taxon>malvids</taxon>
        <taxon>Brassicales</taxon>
        <taxon>Brassicaceae</taxon>
        <taxon>Brassiceae</taxon>
        <taxon>Brassica</taxon>
    </lineage>
</organism>
<dbReference type="Proteomes" id="UP000264353">
    <property type="component" value="Chromosome A7"/>
</dbReference>
<sequence length="342" mass="39593">MDEHEPDNLSSLPLELLLYIISFLPFESARLIPFVSTRCRSVWSQALVFAHIHNGSIEDVSHALSSFIHNFNEHDPSKNTRKMELHFDKSTFVSTIIAPHNVMHMNFFSNGSKNEKSYCWRIEIKDQIPRRVERSGFLVKTLCLDSVDSLTHEVVSSMVLDCSLLENLKICGCKGLTSLTIDSPTKLVHLSILDCPKMRYLDIRSPKLKTLHYQGFLPSIKIHEHFNLTNAIFNVRQGPRWMFEELIKPSISSSWTSFQFYKLHELRWIDNSMKQENINSLISFLKLCPSIERIFITSKHARTLKNLKLLKLEGSKREDDKNQLIVALQEIVNIDQPLLILF</sequence>
<dbReference type="AlphaFoldDB" id="A0A397YS67"/>
<dbReference type="Pfam" id="PF00646">
    <property type="entry name" value="F-box"/>
    <property type="match status" value="1"/>
</dbReference>
<dbReference type="InterPro" id="IPR055357">
    <property type="entry name" value="LRR_At1g61320_AtMIF1"/>
</dbReference>
<evidence type="ECO:0000259" key="1">
    <source>
        <dbReference type="PROSITE" id="PS50181"/>
    </source>
</evidence>
<name>A0A397YS67_BRACM</name>
<accession>A0A397YS67</accession>
<evidence type="ECO:0000313" key="3">
    <source>
        <dbReference type="Proteomes" id="UP000264353"/>
    </source>
</evidence>
<proteinExistence type="predicted"/>
<dbReference type="PANTHER" id="PTHR34145">
    <property type="entry name" value="OS02G0105600 PROTEIN"/>
    <property type="match status" value="1"/>
</dbReference>
<dbReference type="Gene3D" id="3.80.10.10">
    <property type="entry name" value="Ribonuclease Inhibitor"/>
    <property type="match status" value="1"/>
</dbReference>
<evidence type="ECO:0000313" key="2">
    <source>
        <dbReference type="EMBL" id="RID53666.1"/>
    </source>
</evidence>
<dbReference type="SUPFAM" id="SSF81383">
    <property type="entry name" value="F-box domain"/>
    <property type="match status" value="1"/>
</dbReference>
<dbReference type="EMBL" id="CM010634">
    <property type="protein sequence ID" value="RID53666.1"/>
    <property type="molecule type" value="Genomic_DNA"/>
</dbReference>
<dbReference type="InterPro" id="IPR001810">
    <property type="entry name" value="F-box_dom"/>
</dbReference>
<feature type="domain" description="F-box" evidence="1">
    <location>
        <begin position="6"/>
        <end position="52"/>
    </location>
</feature>
<gene>
    <name evidence="2" type="ORF">BRARA_G01044</name>
</gene>
<dbReference type="InterPro" id="IPR032675">
    <property type="entry name" value="LRR_dom_sf"/>
</dbReference>
<dbReference type="PANTHER" id="PTHR34145:SF53">
    <property type="entry name" value="LEUCINE-RICH REPEAT DOMAIN SUPERFAMILY"/>
    <property type="match status" value="1"/>
</dbReference>
<dbReference type="SUPFAM" id="SSF52047">
    <property type="entry name" value="RNI-like"/>
    <property type="match status" value="1"/>
</dbReference>
<dbReference type="PROSITE" id="PS50181">
    <property type="entry name" value="FBOX"/>
    <property type="match status" value="1"/>
</dbReference>
<dbReference type="InterPro" id="IPR053772">
    <property type="entry name" value="At1g61320/At1g61330-like"/>
</dbReference>
<dbReference type="InterPro" id="IPR036047">
    <property type="entry name" value="F-box-like_dom_sf"/>
</dbReference>